<gene>
    <name evidence="1" type="ORF">BBC0122_020580</name>
</gene>
<reference evidence="1 2" key="1">
    <citation type="submission" date="2016-11" db="EMBL/GenBank/DDBJ databases">
        <title>Comparative genomics of Bartonella apis.</title>
        <authorList>
            <person name="Engel P."/>
        </authorList>
    </citation>
    <scope>NUCLEOTIDE SEQUENCE [LARGE SCALE GENOMIC DNA]</scope>
    <source>
        <strain evidence="1 2">BBC0122</strain>
    </source>
</reference>
<sequence length="111" mass="12408">MRARNDRAIADAMSYLPKVIEAVSYRLRRRRLAFSTFGRFGLRAIRAAGAKNYLEVLSLDVESEARSVQSPIKFGVDYLLGGTHSDDVLPLIESAGIQYYLLTGRIEGISR</sequence>
<proteinExistence type="predicted"/>
<accession>A0A1U9MK95</accession>
<name>A0A1U9MK95_9HYPH</name>
<protein>
    <submittedName>
        <fullName evidence="1">Uncharacterized protein</fullName>
    </submittedName>
</protein>
<dbReference type="KEGG" id="bapi:BBC0122_020580"/>
<dbReference type="EMBL" id="CP015625">
    <property type="protein sequence ID" value="AQT48150.1"/>
    <property type="molecule type" value="Genomic_DNA"/>
</dbReference>
<evidence type="ECO:0000313" key="1">
    <source>
        <dbReference type="EMBL" id="AQT48150.1"/>
    </source>
</evidence>
<keyword evidence="2" id="KW-1185">Reference proteome</keyword>
<organism evidence="1 2">
    <name type="scientific">Bartonella choladocola</name>
    <dbReference type="NCBI Taxonomy" id="2750995"/>
    <lineage>
        <taxon>Bacteria</taxon>
        <taxon>Pseudomonadati</taxon>
        <taxon>Pseudomonadota</taxon>
        <taxon>Alphaproteobacteria</taxon>
        <taxon>Hyphomicrobiales</taxon>
        <taxon>Bartonellaceae</taxon>
        <taxon>Bartonella</taxon>
    </lineage>
</organism>
<evidence type="ECO:0000313" key="2">
    <source>
        <dbReference type="Proteomes" id="UP000189632"/>
    </source>
</evidence>
<dbReference type="Proteomes" id="UP000189632">
    <property type="component" value="Chromosome"/>
</dbReference>
<dbReference type="AlphaFoldDB" id="A0A1U9MK95"/>